<proteinExistence type="predicted"/>
<keyword evidence="5" id="KW-1185">Reference proteome</keyword>
<evidence type="ECO:0000313" key="5">
    <source>
        <dbReference type="Proteomes" id="UP000198742"/>
    </source>
</evidence>
<feature type="compositionally biased region" description="Gly residues" evidence="1">
    <location>
        <begin position="370"/>
        <end position="381"/>
    </location>
</feature>
<feature type="chain" id="PRO_5038544910" evidence="3">
    <location>
        <begin position="34"/>
        <end position="455"/>
    </location>
</feature>
<feature type="transmembrane region" description="Helical" evidence="2">
    <location>
        <begin position="424"/>
        <end position="446"/>
    </location>
</feature>
<dbReference type="RefSeq" id="WP_139306567.1">
    <property type="nucleotide sequence ID" value="NZ_FNRT01000002.1"/>
</dbReference>
<keyword evidence="3" id="KW-0732">Signal</keyword>
<dbReference type="OrthoDB" id="7210788at2"/>
<evidence type="ECO:0000313" key="4">
    <source>
        <dbReference type="EMBL" id="SEC58921.1"/>
    </source>
</evidence>
<evidence type="ECO:0000256" key="1">
    <source>
        <dbReference type="SAM" id="MobiDB-lite"/>
    </source>
</evidence>
<name>A0A1H4TS65_9ACTN</name>
<evidence type="ECO:0000256" key="3">
    <source>
        <dbReference type="SAM" id="SignalP"/>
    </source>
</evidence>
<keyword evidence="2" id="KW-0812">Transmembrane</keyword>
<evidence type="ECO:0000256" key="2">
    <source>
        <dbReference type="SAM" id="Phobius"/>
    </source>
</evidence>
<dbReference type="EMBL" id="FNRT01000002">
    <property type="protein sequence ID" value="SEC58921.1"/>
    <property type="molecule type" value="Genomic_DNA"/>
</dbReference>
<dbReference type="STRING" id="402596.SAMN04489844_2582"/>
<organism evidence="4 5">
    <name type="scientific">Nocardioides exalbidus</name>
    <dbReference type="NCBI Taxonomy" id="402596"/>
    <lineage>
        <taxon>Bacteria</taxon>
        <taxon>Bacillati</taxon>
        <taxon>Actinomycetota</taxon>
        <taxon>Actinomycetes</taxon>
        <taxon>Propionibacteriales</taxon>
        <taxon>Nocardioidaceae</taxon>
        <taxon>Nocardioides</taxon>
    </lineage>
</organism>
<accession>A0A1H4TS65</accession>
<keyword evidence="2" id="KW-1133">Transmembrane helix</keyword>
<dbReference type="Proteomes" id="UP000198742">
    <property type="component" value="Unassembled WGS sequence"/>
</dbReference>
<protein>
    <submittedName>
        <fullName evidence="4">Htaa protein</fullName>
    </submittedName>
</protein>
<feature type="compositionally biased region" description="Low complexity" evidence="1">
    <location>
        <begin position="309"/>
        <end position="366"/>
    </location>
</feature>
<dbReference type="AlphaFoldDB" id="A0A1H4TS65"/>
<feature type="region of interest" description="Disordered" evidence="1">
    <location>
        <begin position="309"/>
        <end position="392"/>
    </location>
</feature>
<feature type="signal peptide" evidence="3">
    <location>
        <begin position="1"/>
        <end position="33"/>
    </location>
</feature>
<keyword evidence="2" id="KW-0472">Membrane</keyword>
<reference evidence="5" key="1">
    <citation type="submission" date="2016-10" db="EMBL/GenBank/DDBJ databases">
        <authorList>
            <person name="Varghese N."/>
            <person name="Submissions S."/>
        </authorList>
    </citation>
    <scope>NUCLEOTIDE SEQUENCE [LARGE SCALE GENOMIC DNA]</scope>
    <source>
        <strain evidence="5">DSM 22017</strain>
    </source>
</reference>
<gene>
    <name evidence="4" type="ORF">SAMN04489844_2582</name>
</gene>
<sequence length="455" mass="45495">MSTRIRAAVGALTATLVTTAALLLAAVAPSALLAEPARAQSEAFSVTTAQLRWGLNNESNNRAFAPGTHNFFSAGIVPDPGRGGTTLPQASWRAEDGNVRIEKQEPDGTYATATWAGLGTTPAGTAIASPTSGQFSNHQVVVSNGTGTVDPTTGTATIAWQGSFTVLYYSGMSYFTVTDPVLTVTADKAQLSATAGGFASSMEDQSQWNPLPPTPVVLADLPRTEVDLAAADGFASTPAYLGVGWTPPSDQAAQVGGQWKGAFPASFLGFLSSAGSAGYWYSTGGATDAWKPALPLTVSWAGATIATPTATATATPTRTPTATPTGTPTRTPTPTTSPTGTPSAGATPTSTPTARTTQSTGSTGSSYDVGAGGSPGGGGSTGTRAPGQPMPMAVQPVLVPAGAAADPPSPTTAAPAAGDPESHVLWLLGCVLLLGALATTLVSTSLTSTPLEGKK</sequence>